<evidence type="ECO:0000313" key="2">
    <source>
        <dbReference type="Proteomes" id="UP000315395"/>
    </source>
</evidence>
<name>A0A516GEJ0_9MICO</name>
<dbReference type="KEGG" id="orz:FNH13_17645"/>
<sequence length="350" mass="38111">MRADAYVLAGLVRGLSMGLDAFTIRKQLVRHGNRDVHNLLSNRATMQALTDKARLHITRSQAGVSDRVRAARALVGVVLGPGRLGVTDRAVLAHLALASMTSGWATIQTSRDTVAYELGLPVPTVRDSLRRLVERGYVRVHAQRQGHAHVYKLGLLRSAGDRATALLLDEVVTALVDGDDSNRVAKILRSVDSPRWGYSAVQGHASWLYLATDAAGQEWPLGPRSKRRATESVGAPVASVINDAINRKAAAREELANRQQGRMEGVEQARLNRTEALATVDWLVDRTGNPKLLIEPGERMQWVRAARAQLGSGGGWDRGQVRATLARRLAMCGWPEKAARSAAQAVTKEQ</sequence>
<keyword evidence="2" id="KW-1185">Reference proteome</keyword>
<dbReference type="EMBL" id="CP041616">
    <property type="protein sequence ID" value="QDO89925.1"/>
    <property type="molecule type" value="Genomic_DNA"/>
</dbReference>
<protein>
    <submittedName>
        <fullName evidence="1">TrmB family transcriptional regulator</fullName>
    </submittedName>
</protein>
<reference evidence="1 2" key="1">
    <citation type="submission" date="2019-07" db="EMBL/GenBank/DDBJ databases">
        <title>complete genome sequencing of Ornithinimicrobium sp. H23M54.</title>
        <authorList>
            <person name="Bae J.-W."/>
            <person name="Lee S.-Y."/>
        </authorList>
    </citation>
    <scope>NUCLEOTIDE SEQUENCE [LARGE SCALE GENOMIC DNA]</scope>
    <source>
        <strain evidence="1 2">H23M54</strain>
    </source>
</reference>
<dbReference type="RefSeq" id="WP_143784645.1">
    <property type="nucleotide sequence ID" value="NZ_CP041616.1"/>
</dbReference>
<gene>
    <name evidence="1" type="ORF">FNH13_17645</name>
</gene>
<proteinExistence type="predicted"/>
<dbReference type="OrthoDB" id="4529776at2"/>
<dbReference type="Proteomes" id="UP000315395">
    <property type="component" value="Chromosome"/>
</dbReference>
<evidence type="ECO:0000313" key="1">
    <source>
        <dbReference type="EMBL" id="QDO89925.1"/>
    </source>
</evidence>
<organism evidence="1 2">
    <name type="scientific">Ornithinimicrobium ciconiae</name>
    <dbReference type="NCBI Taxonomy" id="2594265"/>
    <lineage>
        <taxon>Bacteria</taxon>
        <taxon>Bacillati</taxon>
        <taxon>Actinomycetota</taxon>
        <taxon>Actinomycetes</taxon>
        <taxon>Micrococcales</taxon>
        <taxon>Ornithinimicrobiaceae</taxon>
        <taxon>Ornithinimicrobium</taxon>
    </lineage>
</organism>
<dbReference type="AlphaFoldDB" id="A0A516GEJ0"/>
<accession>A0A516GEJ0</accession>